<protein>
    <recommendedName>
        <fullName evidence="3">DUF1059 domain-containing protein</fullName>
    </recommendedName>
</protein>
<name>A0A0W1SQ77_9EURY</name>
<accession>A0A0W1SQ77</accession>
<dbReference type="RefSeq" id="WP_058571709.1">
    <property type="nucleotide sequence ID" value="NZ_LOPV01000135.1"/>
</dbReference>
<reference evidence="1 2" key="1">
    <citation type="submission" date="2015-12" db="EMBL/GenBank/DDBJ databases">
        <title>Haloferax profundi sp. nov. isolated from the Discovery deep brine-seawater interface in the Red Sea.</title>
        <authorList>
            <person name="Zhang G."/>
            <person name="Stingl U."/>
            <person name="Rashid M."/>
        </authorList>
    </citation>
    <scope>NUCLEOTIDE SEQUENCE [LARGE SCALE GENOMIC DNA]</scope>
    <source>
        <strain evidence="1 2">SB29</strain>
    </source>
</reference>
<comment type="caution">
    <text evidence="1">The sequence shown here is derived from an EMBL/GenBank/DDBJ whole genome shotgun (WGS) entry which is preliminary data.</text>
</comment>
<proteinExistence type="predicted"/>
<dbReference type="Proteomes" id="UP000053157">
    <property type="component" value="Unassembled WGS sequence"/>
</dbReference>
<dbReference type="EMBL" id="LOPV01000135">
    <property type="protein sequence ID" value="KTG28423.1"/>
    <property type="molecule type" value="Genomic_DNA"/>
</dbReference>
<sequence>MVFKLSCLYGCEFTTTAASREDVGVLVMEHMDDEHDTPVDPLEVGELALKSHDSAPPARQTN</sequence>
<evidence type="ECO:0008006" key="3">
    <source>
        <dbReference type="Google" id="ProtNLM"/>
    </source>
</evidence>
<keyword evidence="2" id="KW-1185">Reference proteome</keyword>
<evidence type="ECO:0000313" key="2">
    <source>
        <dbReference type="Proteomes" id="UP000053157"/>
    </source>
</evidence>
<organism evidence="1 2">
    <name type="scientific">Haloferax profundi</name>
    <dbReference type="NCBI Taxonomy" id="1544718"/>
    <lineage>
        <taxon>Archaea</taxon>
        <taxon>Methanobacteriati</taxon>
        <taxon>Methanobacteriota</taxon>
        <taxon>Stenosarchaea group</taxon>
        <taxon>Halobacteria</taxon>
        <taxon>Halobacteriales</taxon>
        <taxon>Haloferacaceae</taxon>
        <taxon>Haloferax</taxon>
    </lineage>
</organism>
<evidence type="ECO:0000313" key="1">
    <source>
        <dbReference type="EMBL" id="KTG28423.1"/>
    </source>
</evidence>
<dbReference type="OrthoDB" id="284272at2157"/>
<gene>
    <name evidence="1" type="ORF">AUR66_11715</name>
</gene>
<dbReference type="AlphaFoldDB" id="A0A0W1SQ77"/>